<evidence type="ECO:0000256" key="1">
    <source>
        <dbReference type="ARBA" id="ARBA00006987"/>
    </source>
</evidence>
<accession>A0A853FR88</accession>
<dbReference type="Pfam" id="PF03401">
    <property type="entry name" value="TctC"/>
    <property type="match status" value="1"/>
</dbReference>
<proteinExistence type="inferred from homology"/>
<dbReference type="RefSeq" id="WP_180153671.1">
    <property type="nucleotide sequence ID" value="NZ_JACCEM010000002.1"/>
</dbReference>
<organism evidence="3 4">
    <name type="scientific">Parapusillimonas granuli</name>
    <dbReference type="NCBI Taxonomy" id="380911"/>
    <lineage>
        <taxon>Bacteria</taxon>
        <taxon>Pseudomonadati</taxon>
        <taxon>Pseudomonadota</taxon>
        <taxon>Betaproteobacteria</taxon>
        <taxon>Burkholderiales</taxon>
        <taxon>Alcaligenaceae</taxon>
        <taxon>Parapusillimonas</taxon>
    </lineage>
</organism>
<dbReference type="Gene3D" id="3.40.190.150">
    <property type="entry name" value="Bordetella uptake gene, domain 1"/>
    <property type="match status" value="1"/>
</dbReference>
<sequence length="320" mass="32980">MGFRFKAVLAGLALAFASGAAAAAYPEKPVTLVHGFGAGGNADSVARLVAAELEGRLKQPFVVESRTGAGGTIASGHVAKAPADGYTLIMLTGGHTASAAVRKSVPYDPVADFSMISTVTQFPFVVAVSANNPAKTLAELLQAARGKQGGVSFSSVGVGSTQHLTGELLASTAKVPMLHIPYRGGGAPVVSVIAGDVDVLVDTVTVAGPQIQAGKLRALAVTSGERWPLLPDAPTAKETLPGFEVMSWLGLAAPAGTPADVIGKLNAAMDDILKDPGVRKKLNDMGSEPYYSTPGGMRDMIRDNIDQWKRVVQDAQIPLQ</sequence>
<dbReference type="PANTHER" id="PTHR42928:SF5">
    <property type="entry name" value="BLR1237 PROTEIN"/>
    <property type="match status" value="1"/>
</dbReference>
<dbReference type="Gene3D" id="3.40.190.10">
    <property type="entry name" value="Periplasmic binding protein-like II"/>
    <property type="match status" value="1"/>
</dbReference>
<evidence type="ECO:0000313" key="4">
    <source>
        <dbReference type="Proteomes" id="UP000559809"/>
    </source>
</evidence>
<evidence type="ECO:0000313" key="3">
    <source>
        <dbReference type="EMBL" id="NYT48354.1"/>
    </source>
</evidence>
<dbReference type="PIRSF" id="PIRSF017082">
    <property type="entry name" value="YflP"/>
    <property type="match status" value="1"/>
</dbReference>
<dbReference type="SUPFAM" id="SSF53850">
    <property type="entry name" value="Periplasmic binding protein-like II"/>
    <property type="match status" value="1"/>
</dbReference>
<keyword evidence="4" id="KW-1185">Reference proteome</keyword>
<reference evidence="3 4" key="1">
    <citation type="submission" date="2020-07" db="EMBL/GenBank/DDBJ databases">
        <title>Taxonomic revisions and descriptions of new bacterial species based on genomic comparisons in the high-G+C-content subgroup of the family Alcaligenaceae.</title>
        <authorList>
            <person name="Szabo A."/>
            <person name="Felfoldi T."/>
        </authorList>
    </citation>
    <scope>NUCLEOTIDE SEQUENCE [LARGE SCALE GENOMIC DNA]</scope>
    <source>
        <strain evidence="3 4">LMG 24012</strain>
    </source>
</reference>
<comment type="caution">
    <text evidence="3">The sequence shown here is derived from an EMBL/GenBank/DDBJ whole genome shotgun (WGS) entry which is preliminary data.</text>
</comment>
<protein>
    <submittedName>
        <fullName evidence="3">Tripartite tricarboxylate transporter substrate binding protein</fullName>
    </submittedName>
</protein>
<dbReference type="InterPro" id="IPR005064">
    <property type="entry name" value="BUG"/>
</dbReference>
<dbReference type="AlphaFoldDB" id="A0A853FR88"/>
<evidence type="ECO:0000256" key="2">
    <source>
        <dbReference type="SAM" id="SignalP"/>
    </source>
</evidence>
<dbReference type="CDD" id="cd13578">
    <property type="entry name" value="PBP2_Bug27"/>
    <property type="match status" value="1"/>
</dbReference>
<keyword evidence="2" id="KW-0732">Signal</keyword>
<dbReference type="InterPro" id="IPR042100">
    <property type="entry name" value="Bug_dom1"/>
</dbReference>
<dbReference type="EMBL" id="JACCEM010000002">
    <property type="protein sequence ID" value="NYT48354.1"/>
    <property type="molecule type" value="Genomic_DNA"/>
</dbReference>
<feature type="chain" id="PRO_5032655094" evidence="2">
    <location>
        <begin position="24"/>
        <end position="320"/>
    </location>
</feature>
<gene>
    <name evidence="3" type="ORF">H0A72_03430</name>
</gene>
<dbReference type="PANTHER" id="PTHR42928">
    <property type="entry name" value="TRICARBOXYLATE-BINDING PROTEIN"/>
    <property type="match status" value="1"/>
</dbReference>
<name>A0A853FR88_9BURK</name>
<comment type="similarity">
    <text evidence="1">Belongs to the UPF0065 (bug) family.</text>
</comment>
<dbReference type="Proteomes" id="UP000559809">
    <property type="component" value="Unassembled WGS sequence"/>
</dbReference>
<feature type="signal peptide" evidence="2">
    <location>
        <begin position="1"/>
        <end position="23"/>
    </location>
</feature>